<protein>
    <submittedName>
        <fullName evidence="1">Type VI secretion system baseplate subunit TssG</fullName>
    </submittedName>
</protein>
<dbReference type="Proteomes" id="UP000586093">
    <property type="component" value="Unassembled WGS sequence"/>
</dbReference>
<dbReference type="AlphaFoldDB" id="A0A839HNV1"/>
<dbReference type="Pfam" id="PF06996">
    <property type="entry name" value="T6SS_TssG"/>
    <property type="match status" value="1"/>
</dbReference>
<evidence type="ECO:0000313" key="2">
    <source>
        <dbReference type="Proteomes" id="UP000586093"/>
    </source>
</evidence>
<gene>
    <name evidence="1" type="primary">tssG</name>
    <name evidence="1" type="ORF">H4F90_14405</name>
</gene>
<proteinExistence type="predicted"/>
<sequence>MGEREFDRERQAERKLAHQTWLDALRAQPYRHDFYETLRRIDAAHPELPRLGEALRPVDEPMRLAQSAELSFAPAALHQVETAIDGQLRLRQRIFGLLGPMGPLPLHFTETVRERSRNHADATLQRFLDLLTHRFALQFYRAWATAQPVLDLDRPADPAKLDRLASLLGLGLPSQRGVDALPDRAKLFFAGRLAGQIRDADGLQSWCRCEFRVPVRVEQWVGHWMPLARPERSRLSRRRGAGQSLGRDAVLGQSVWDVQHKFRIVIGPLDLGRYQSFLPGGRELAQLHAMVRQWHGLEFAWELQLVLRREQVPPLKLGRGRARLGLTSWLGHYRSPRDADQLHLKPERPQRAVTS</sequence>
<organism evidence="1 2">
    <name type="scientific">Aquariibacter albus</name>
    <dbReference type="NCBI Taxonomy" id="2759899"/>
    <lineage>
        <taxon>Bacteria</taxon>
        <taxon>Pseudomonadati</taxon>
        <taxon>Pseudomonadota</taxon>
        <taxon>Betaproteobacteria</taxon>
        <taxon>Burkholderiales</taxon>
        <taxon>Sphaerotilaceae</taxon>
        <taxon>Aquariibacter</taxon>
    </lineage>
</organism>
<dbReference type="RefSeq" id="WP_182665826.1">
    <property type="nucleotide sequence ID" value="NZ_JACIVI010000007.1"/>
</dbReference>
<name>A0A839HNV1_9BURK</name>
<dbReference type="PANTHER" id="PTHR35564">
    <property type="match status" value="1"/>
</dbReference>
<dbReference type="InterPro" id="IPR010732">
    <property type="entry name" value="T6SS_TssG-like"/>
</dbReference>
<reference evidence="1 2" key="1">
    <citation type="submission" date="2020-08" db="EMBL/GenBank/DDBJ databases">
        <title>Aquariorum lacteus gen. nov., sp. nov., a new member of the family Comamonadaceae, isolated from freshwater aquarium.</title>
        <authorList>
            <person name="Chun S.-J."/>
        </authorList>
    </citation>
    <scope>NUCLEOTIDE SEQUENCE [LARGE SCALE GENOMIC DNA]</scope>
    <source>
        <strain evidence="1 2">SJAQ100</strain>
    </source>
</reference>
<evidence type="ECO:0000313" key="1">
    <source>
        <dbReference type="EMBL" id="MBB1163162.1"/>
    </source>
</evidence>
<keyword evidence="2" id="KW-1185">Reference proteome</keyword>
<comment type="caution">
    <text evidence="1">The sequence shown here is derived from an EMBL/GenBank/DDBJ whole genome shotgun (WGS) entry which is preliminary data.</text>
</comment>
<dbReference type="PANTHER" id="PTHR35564:SF4">
    <property type="entry name" value="CYTOPLASMIC PROTEIN"/>
    <property type="match status" value="1"/>
</dbReference>
<dbReference type="EMBL" id="JACIVI010000007">
    <property type="protein sequence ID" value="MBB1163162.1"/>
    <property type="molecule type" value="Genomic_DNA"/>
</dbReference>
<dbReference type="NCBIfam" id="TIGR03347">
    <property type="entry name" value="VI_chp_1"/>
    <property type="match status" value="1"/>
</dbReference>
<accession>A0A839HNV1</accession>